<evidence type="ECO:0000256" key="5">
    <source>
        <dbReference type="ARBA" id="ARBA00022916"/>
    </source>
</evidence>
<evidence type="ECO:0000256" key="1">
    <source>
        <dbReference type="ARBA" id="ARBA00005186"/>
    </source>
</evidence>
<evidence type="ECO:0000259" key="7">
    <source>
        <dbReference type="Pfam" id="PF05420"/>
    </source>
</evidence>
<dbReference type="PANTHER" id="PTHR45586">
    <property type="entry name" value="TPR REPEAT-CONTAINING PROTEIN PA4667"/>
    <property type="match status" value="1"/>
</dbReference>
<evidence type="ECO:0000313" key="8">
    <source>
        <dbReference type="EMBL" id="MBR7618711.1"/>
    </source>
</evidence>
<dbReference type="Pfam" id="PF05420">
    <property type="entry name" value="BCSC_C"/>
    <property type="match status" value="1"/>
</dbReference>
<keyword evidence="9" id="KW-1185">Reference proteome</keyword>
<accession>A0A941CXZ3</accession>
<dbReference type="GO" id="GO:0030244">
    <property type="term" value="P:cellulose biosynthetic process"/>
    <property type="evidence" value="ECO:0007669"/>
    <property type="project" value="UniProtKB-KW"/>
</dbReference>
<evidence type="ECO:0000256" key="3">
    <source>
        <dbReference type="ARBA" id="ARBA00022737"/>
    </source>
</evidence>
<keyword evidence="5" id="KW-0135">Cellulose biosynthesis</keyword>
<proteinExistence type="predicted"/>
<evidence type="ECO:0000313" key="9">
    <source>
        <dbReference type="Proteomes" id="UP000622580"/>
    </source>
</evidence>
<dbReference type="InterPro" id="IPR019734">
    <property type="entry name" value="TPR_rpt"/>
</dbReference>
<protein>
    <submittedName>
        <fullName evidence="8">BCSC C-terminal domain-containing protein</fullName>
    </submittedName>
</protein>
<dbReference type="SUPFAM" id="SSF48452">
    <property type="entry name" value="TPR-like"/>
    <property type="match status" value="2"/>
</dbReference>
<dbReference type="AlphaFoldDB" id="A0A941CXZ3"/>
<sequence length="1241" mass="128935">MFPRTVLPATAVAALATALAGAAHADPVVRLPDAGSAPTADLPIRTARDKVMAPTIVSPAEALIRQAGGWRRAGRNDQAEGALRRALAASPNNPDVLYALADLARSRGDAMSAAMWAGRLSAARPHDPRLPGLANLPAPRAASTLTPAVARTAPVPVLPSVVSAPPAAPPVRAVEARGPVEGDRAGEVRAAAFAALEAGDLDAAEAQFERALKIVPRDRDASGGLGVVRLRQQRFEAARVLLSTAAKGQGAKDWQEAYEAAGFFSDLQRAASSRNAGKLTEAEVTARRLAAKPQAYRIEAQLLLGDILAAQQRPAESEVAYRAAIATAPERPEARIGLAVALADQGRADEARTLARQLPDADAARALTARIERDRAARLALAGDTFGAGAALATALNADPEDPWTRYEYAKFLSAHGGQGEAAQVAAPLSGANASPEALSAAALYADSQANPEQAASLIRRIPETRRTKDISDLAARVDTDRTIREAQRLTAQGLSTRAIILLRGELANGALDFGARSRLAQALYDAGDAYQAGSMALTAAQSQLPVEVRPGDAAGFLNVLAAAGQEPAAEQLLANLQTTARSPDNQQAFVGLMTGYAIRKADRQRTEGDYAGAFDTLSAAFASAPNDIGLMSALARLCQAGGLQAQASQVYDALTARQPNDAAVMLEAARAATDSQDYAKAHVRLQRALQLAPGKAENYYELGRLEKAQGHDRAAMKAFETAQRIANGQPRGAAAQVGGTGIFQPGGALGPNPFSGGAGRTPAQGLGLIAGFGPQIYDHANPQAQQRALPQPMPMAGDRSFGALPTGLYSTGLPQSPTSVPARNVSLFSTSLASILPLAGPGAPVLELARADAPLSEKIGREVADLREDRAIAVQGDVMIRARSGDAGTSRLTEIQTGVTVSAPAFSGRLFGSVTPTALRAGQASGLAAAGIGTAPLQVADGKVQTPPVPVVARSVDSAASGVGFTVGYKSDKFAGDIGVTPVGMDKTKVVGGLAWTPSVGPTTLKFGIDRRAVTDSVLSYSAMKDAYTGQTWGGVTRDAVTVGASYDRGKGVGAYAEATAKRFTGRGVASNSAYEVNLGGYVDAYRGEHSNLRLGVNVNTQAYEKNLRYFTLGQGGYFSPQQYVSLTFPVSYSLSGDKWKWQAKIAPGFQSYSEDATAMFPTDAARQGKLAFAAGQSSEVAAFHPSSSRSGFGVSGEAQAEYRISPSASMGGKVSLDTFGQYNEFKLGVFLKKTFGGPQ</sequence>
<dbReference type="Pfam" id="PF13432">
    <property type="entry name" value="TPR_16"/>
    <property type="match status" value="1"/>
</dbReference>
<keyword evidence="3" id="KW-0677">Repeat</keyword>
<dbReference type="RefSeq" id="WP_215338592.1">
    <property type="nucleotide sequence ID" value="NZ_JAGSGD010000001.1"/>
</dbReference>
<dbReference type="EMBL" id="JAGSGD010000001">
    <property type="protein sequence ID" value="MBR7618711.1"/>
    <property type="molecule type" value="Genomic_DNA"/>
</dbReference>
<dbReference type="InterPro" id="IPR051012">
    <property type="entry name" value="CellSynth/LPSAsmb/PSIAsmb"/>
</dbReference>
<dbReference type="InterPro" id="IPR008410">
    <property type="entry name" value="BCSC_C"/>
</dbReference>
<comment type="caution">
    <text evidence="8">The sequence shown here is derived from an EMBL/GenBank/DDBJ whole genome shotgun (WGS) entry which is preliminary data.</text>
</comment>
<feature type="chain" id="PRO_5037482843" evidence="6">
    <location>
        <begin position="26"/>
        <end position="1241"/>
    </location>
</feature>
<dbReference type="PANTHER" id="PTHR45586:SF1">
    <property type="entry name" value="LIPOPOLYSACCHARIDE ASSEMBLY PROTEIN B"/>
    <property type="match status" value="1"/>
</dbReference>
<dbReference type="Pfam" id="PF14559">
    <property type="entry name" value="TPR_19"/>
    <property type="match status" value="3"/>
</dbReference>
<dbReference type="Gene3D" id="1.25.40.10">
    <property type="entry name" value="Tetratricopeptide repeat domain"/>
    <property type="match status" value="4"/>
</dbReference>
<comment type="pathway">
    <text evidence="1">Glycan metabolism; bacterial cellulose biosynthesis.</text>
</comment>
<dbReference type="InterPro" id="IPR011990">
    <property type="entry name" value="TPR-like_helical_dom_sf"/>
</dbReference>
<name>A0A941CXZ3_9CAUL</name>
<reference evidence="8" key="1">
    <citation type="submission" date="2021-04" db="EMBL/GenBank/DDBJ databases">
        <title>Draft genome assembly of strain Phenylobacterium sp. 20VBR1 using MiniION and Illumina platforms.</title>
        <authorList>
            <person name="Thomas F.A."/>
            <person name="Krishnan K.P."/>
            <person name="Sinha R.K."/>
        </authorList>
    </citation>
    <scope>NUCLEOTIDE SEQUENCE</scope>
    <source>
        <strain evidence="8">20VBR1</strain>
    </source>
</reference>
<evidence type="ECO:0000256" key="4">
    <source>
        <dbReference type="ARBA" id="ARBA00022803"/>
    </source>
</evidence>
<keyword evidence="4" id="KW-0802">TPR repeat</keyword>
<feature type="domain" description="Cellulose synthase operon C C-terminal" evidence="7">
    <location>
        <begin position="891"/>
        <end position="1237"/>
    </location>
</feature>
<gene>
    <name evidence="8" type="ORF">JKL49_04855</name>
</gene>
<keyword evidence="2 6" id="KW-0732">Signal</keyword>
<dbReference type="Proteomes" id="UP000622580">
    <property type="component" value="Unassembled WGS sequence"/>
</dbReference>
<organism evidence="8 9">
    <name type="scientific">Phenylobacterium glaciei</name>
    <dbReference type="NCBI Taxonomy" id="2803784"/>
    <lineage>
        <taxon>Bacteria</taxon>
        <taxon>Pseudomonadati</taxon>
        <taxon>Pseudomonadota</taxon>
        <taxon>Alphaproteobacteria</taxon>
        <taxon>Caulobacterales</taxon>
        <taxon>Caulobacteraceae</taxon>
        <taxon>Phenylobacterium</taxon>
    </lineage>
</organism>
<feature type="signal peptide" evidence="6">
    <location>
        <begin position="1"/>
        <end position="25"/>
    </location>
</feature>
<evidence type="ECO:0000256" key="2">
    <source>
        <dbReference type="ARBA" id="ARBA00022729"/>
    </source>
</evidence>
<dbReference type="GO" id="GO:0019867">
    <property type="term" value="C:outer membrane"/>
    <property type="evidence" value="ECO:0007669"/>
    <property type="project" value="InterPro"/>
</dbReference>
<evidence type="ECO:0000256" key="6">
    <source>
        <dbReference type="SAM" id="SignalP"/>
    </source>
</evidence>
<dbReference type="SMART" id="SM00028">
    <property type="entry name" value="TPR"/>
    <property type="match status" value="5"/>
</dbReference>